<evidence type="ECO:0000256" key="4">
    <source>
        <dbReference type="ARBA" id="ARBA00023136"/>
    </source>
</evidence>
<dbReference type="PANTHER" id="PTHR43341">
    <property type="entry name" value="AMINO ACID PERMEASE"/>
    <property type="match status" value="1"/>
</dbReference>
<sequence length="671" mass="73723">MLWVRLLLGVFDLAFWNLDASRLFGASSMGLVAIIELAWEMLLSTSILFFFSFFLASYAILLNYDPNLAPSVFYTCLIGLSLPLGNPDPSVPPCPHSDYVTDPTHIGLSRLLTVAHVMFFRRPRPLPSEPSTDPVTPPPVPDHALGFTDIYGSLTPRQISVISMLLAVNTCDYSNAQCSYRVGHRNGFNGRDGKSIIYPAAIIISYTIVGFAVYLVLSALGEVGSWLPKPYTVADQAVRFCDPALGFSLGWIFWLKYAIVTPNQLTAATLVVSYWVDADQVNPGIWITIFLSIIVSLNCINHRLPSRIEFYMASCKLVVMLGLMILSTIIALGGGPDHDRRGFRYWSYPGAFGSHRRDSLIDKFSITCSTMSSATFAYIGSERSGMCHFPNVRKATSRAIRNTFYRILVFHLLAITLLGMIVPQNSMSVAFYSQASPDAAASAFVAALYLAGISVLPDLLNACILIFVLSIANYDLYLATKAMCDLSLKNRAPAFLSRTTRRGVPIYALGTTSLLATLAYLSVNQDATVVFGYSVDMVTMLGLLTWFSILVTHISFVRARKAQGVSDKSLAFQARFGLPGTCVALVLCLFISVTIVFDSFSFESGERQFDVRSFVASYISIPLYILLMIGYKVTVNSERVHPKDADLWTDKSGHGQSNSEGQTRSTEATGS</sequence>
<dbReference type="OrthoDB" id="3900342at2759"/>
<evidence type="ECO:0000256" key="6">
    <source>
        <dbReference type="SAM" id="Phobius"/>
    </source>
</evidence>
<feature type="transmembrane region" description="Helical" evidence="6">
    <location>
        <begin position="504"/>
        <end position="523"/>
    </location>
</feature>
<proteinExistence type="predicted"/>
<feature type="transmembrane region" description="Helical" evidence="6">
    <location>
        <begin position="403"/>
        <end position="423"/>
    </location>
</feature>
<organism evidence="8 9">
    <name type="scientific">Penicillium salamii</name>
    <dbReference type="NCBI Taxonomy" id="1612424"/>
    <lineage>
        <taxon>Eukaryota</taxon>
        <taxon>Fungi</taxon>
        <taxon>Dikarya</taxon>
        <taxon>Ascomycota</taxon>
        <taxon>Pezizomycotina</taxon>
        <taxon>Eurotiomycetes</taxon>
        <taxon>Eurotiomycetidae</taxon>
        <taxon>Eurotiales</taxon>
        <taxon>Aspergillaceae</taxon>
        <taxon>Penicillium</taxon>
    </lineage>
</organism>
<evidence type="ECO:0000313" key="8">
    <source>
        <dbReference type="EMBL" id="CAG8400340.1"/>
    </source>
</evidence>
<evidence type="ECO:0000256" key="5">
    <source>
        <dbReference type="SAM" id="MobiDB-lite"/>
    </source>
</evidence>
<protein>
    <recommendedName>
        <fullName evidence="7">Amino acid permease/ SLC12A domain-containing protein</fullName>
    </recommendedName>
</protein>
<dbReference type="InterPro" id="IPR004841">
    <property type="entry name" value="AA-permease/SLC12A_dom"/>
</dbReference>
<dbReference type="PANTHER" id="PTHR43341:SF45">
    <property type="entry name" value="AMINO ACID TRANSPORTER (EUROFUNG)"/>
    <property type="match status" value="1"/>
</dbReference>
<evidence type="ECO:0000313" key="9">
    <source>
        <dbReference type="Proteomes" id="UP001152646"/>
    </source>
</evidence>
<keyword evidence="2 6" id="KW-0812">Transmembrane</keyword>
<dbReference type="EMBL" id="CAJVPA010000206">
    <property type="protein sequence ID" value="CAG8400340.1"/>
    <property type="molecule type" value="Genomic_DNA"/>
</dbReference>
<dbReference type="Gene3D" id="1.20.1740.10">
    <property type="entry name" value="Amino acid/polyamine transporter I"/>
    <property type="match status" value="1"/>
</dbReference>
<feature type="transmembrane region" description="Helical" evidence="6">
    <location>
        <begin position="535"/>
        <end position="556"/>
    </location>
</feature>
<dbReference type="AlphaFoldDB" id="A0A9W4JLV8"/>
<gene>
    <name evidence="8" type="ORF">PSALAMII_LOCUS8031</name>
</gene>
<reference evidence="8" key="1">
    <citation type="submission" date="2021-07" db="EMBL/GenBank/DDBJ databases">
        <authorList>
            <person name="Branca A.L. A."/>
        </authorList>
    </citation>
    <scope>NUCLEOTIDE SEQUENCE</scope>
</reference>
<feature type="compositionally biased region" description="Polar residues" evidence="5">
    <location>
        <begin position="654"/>
        <end position="671"/>
    </location>
</feature>
<feature type="transmembrane region" description="Helical" evidence="6">
    <location>
        <begin position="576"/>
        <end position="595"/>
    </location>
</feature>
<feature type="transmembrane region" description="Helical" evidence="6">
    <location>
        <begin position="310"/>
        <end position="334"/>
    </location>
</feature>
<feature type="transmembrane region" description="Helical" evidence="6">
    <location>
        <begin position="41"/>
        <end position="61"/>
    </location>
</feature>
<dbReference type="Pfam" id="PF00324">
    <property type="entry name" value="AA_permease"/>
    <property type="match status" value="1"/>
</dbReference>
<feature type="transmembrane region" description="Helical" evidence="6">
    <location>
        <begin position="196"/>
        <end position="217"/>
    </location>
</feature>
<feature type="transmembrane region" description="Helical" evidence="6">
    <location>
        <begin position="443"/>
        <end position="472"/>
    </location>
</feature>
<evidence type="ECO:0000256" key="2">
    <source>
        <dbReference type="ARBA" id="ARBA00022692"/>
    </source>
</evidence>
<dbReference type="InterPro" id="IPR050524">
    <property type="entry name" value="APC_YAT"/>
</dbReference>
<feature type="transmembrane region" description="Helical" evidence="6">
    <location>
        <begin position="615"/>
        <end position="633"/>
    </location>
</feature>
<comment type="subcellular location">
    <subcellularLocation>
        <location evidence="1">Membrane</location>
        <topology evidence="1">Multi-pass membrane protein</topology>
    </subcellularLocation>
</comment>
<accession>A0A9W4JLV8</accession>
<keyword evidence="3 6" id="KW-1133">Transmembrane helix</keyword>
<keyword evidence="4 6" id="KW-0472">Membrane</keyword>
<feature type="domain" description="Amino acid permease/ SLC12A" evidence="7">
    <location>
        <begin position="199"/>
        <end position="637"/>
    </location>
</feature>
<evidence type="ECO:0000259" key="7">
    <source>
        <dbReference type="Pfam" id="PF00324"/>
    </source>
</evidence>
<feature type="transmembrane region" description="Helical" evidence="6">
    <location>
        <begin position="283"/>
        <end position="304"/>
    </location>
</feature>
<comment type="caution">
    <text evidence="8">The sequence shown here is derived from an EMBL/GenBank/DDBJ whole genome shotgun (WGS) entry which is preliminary data.</text>
</comment>
<dbReference type="GO" id="GO:0015171">
    <property type="term" value="F:amino acid transmembrane transporter activity"/>
    <property type="evidence" value="ECO:0007669"/>
    <property type="project" value="TreeGrafter"/>
</dbReference>
<dbReference type="GO" id="GO:0016020">
    <property type="term" value="C:membrane"/>
    <property type="evidence" value="ECO:0007669"/>
    <property type="project" value="UniProtKB-SubCell"/>
</dbReference>
<evidence type="ECO:0000256" key="1">
    <source>
        <dbReference type="ARBA" id="ARBA00004141"/>
    </source>
</evidence>
<evidence type="ECO:0000256" key="3">
    <source>
        <dbReference type="ARBA" id="ARBA00022989"/>
    </source>
</evidence>
<dbReference type="Proteomes" id="UP001152646">
    <property type="component" value="Unassembled WGS sequence"/>
</dbReference>
<feature type="region of interest" description="Disordered" evidence="5">
    <location>
        <begin position="646"/>
        <end position="671"/>
    </location>
</feature>
<name>A0A9W4JLV8_9EURO</name>